<feature type="transmembrane region" description="Helical" evidence="1">
    <location>
        <begin position="131"/>
        <end position="150"/>
    </location>
</feature>
<dbReference type="RefSeq" id="WP_137432088.1">
    <property type="nucleotide sequence ID" value="NZ_CP031933.2"/>
</dbReference>
<name>A0A386PWX8_9LACO</name>
<evidence type="ECO:0000313" key="3">
    <source>
        <dbReference type="Proteomes" id="UP000267208"/>
    </source>
</evidence>
<feature type="transmembrane region" description="Helical" evidence="1">
    <location>
        <begin position="218"/>
        <end position="237"/>
    </location>
</feature>
<feature type="transmembrane region" description="Helical" evidence="1">
    <location>
        <begin position="195"/>
        <end position="212"/>
    </location>
</feature>
<feature type="transmembrane region" description="Helical" evidence="1">
    <location>
        <begin position="170"/>
        <end position="188"/>
    </location>
</feature>
<feature type="transmembrane region" description="Helical" evidence="1">
    <location>
        <begin position="59"/>
        <end position="77"/>
    </location>
</feature>
<keyword evidence="3" id="KW-1185">Reference proteome</keyword>
<organism evidence="2 3">
    <name type="scientific">Companilactobacillus zhachilii</name>
    <dbReference type="NCBI Taxonomy" id="2304606"/>
    <lineage>
        <taxon>Bacteria</taxon>
        <taxon>Bacillati</taxon>
        <taxon>Bacillota</taxon>
        <taxon>Bacilli</taxon>
        <taxon>Lactobacillales</taxon>
        <taxon>Lactobacillaceae</taxon>
        <taxon>Companilactobacillus</taxon>
    </lineage>
</organism>
<protein>
    <recommendedName>
        <fullName evidence="4">Polysaccharide polymerase</fullName>
    </recommendedName>
</protein>
<gene>
    <name evidence="2" type="ORF">D1B17_10445</name>
</gene>
<feature type="transmembrane region" description="Helical" evidence="1">
    <location>
        <begin position="354"/>
        <end position="374"/>
    </location>
</feature>
<dbReference type="Proteomes" id="UP000267208">
    <property type="component" value="Chromosome"/>
</dbReference>
<keyword evidence="1" id="KW-0472">Membrane</keyword>
<keyword evidence="1" id="KW-1133">Transmembrane helix</keyword>
<feature type="transmembrane region" description="Helical" evidence="1">
    <location>
        <begin position="83"/>
        <end position="102"/>
    </location>
</feature>
<feature type="transmembrane region" description="Helical" evidence="1">
    <location>
        <begin position="244"/>
        <end position="266"/>
    </location>
</feature>
<proteinExistence type="predicted"/>
<dbReference type="AlphaFoldDB" id="A0A386PWX8"/>
<evidence type="ECO:0008006" key="4">
    <source>
        <dbReference type="Google" id="ProtNLM"/>
    </source>
</evidence>
<sequence length="401" mass="46521">MTLTLIDEKQEGYICDMVIGDKIQSILNYIYVFLFVTYTFFSILIMFSAFNIQSPEMVVLYKFVKIIIICSLVLIVLFRPYKIQTMFLMMVVLSIALYGYYINSQERMLIFLLFAFASKNINPRKVLRLDFFVRVLSFVMVIFLYALGVLQKVYFFRPTGEWRDSLGFAHPNYGGIVLLTIVIEWVLLRNKKINLFESLSILGISYVFYKFFLDRTDWILTILLVLLVIVSNSNLIYKSMNHLISTILPLVGWALSILSLIVLFFVTPGSRLYLELNAVLSSRLDIFQFYYKLSGLKILPQNITTYFKDSTFAGMDNSAIYIALFDGMILLFVFCIVEQFIGKNLKNYAINVKLAFLILMLTGLTEALMIYPFINMFVVYYGQYESKVMTNNLLPTGDRKI</sequence>
<keyword evidence="1" id="KW-0812">Transmembrane</keyword>
<dbReference type="EMBL" id="CP031933">
    <property type="protein sequence ID" value="AYE39027.2"/>
    <property type="molecule type" value="Genomic_DNA"/>
</dbReference>
<dbReference type="KEGG" id="lzh:D1B17_10445"/>
<evidence type="ECO:0000313" key="2">
    <source>
        <dbReference type="EMBL" id="AYE39027.2"/>
    </source>
</evidence>
<feature type="transmembrane region" description="Helical" evidence="1">
    <location>
        <begin position="26"/>
        <end position="47"/>
    </location>
</feature>
<reference evidence="3" key="1">
    <citation type="submission" date="2018-08" db="EMBL/GenBank/DDBJ databases">
        <title>Genome of Lactobacillus sp. HBUAS52074.</title>
        <authorList>
            <person name="Guo Z."/>
            <person name="Zhang Z.D."/>
        </authorList>
    </citation>
    <scope>NUCLEOTIDE SEQUENCE [LARGE SCALE GENOMIC DNA]</scope>
    <source>
        <strain evidence="3">HBUAS52074</strain>
    </source>
</reference>
<dbReference type="OrthoDB" id="2000069at2"/>
<feature type="transmembrane region" description="Helical" evidence="1">
    <location>
        <begin position="319"/>
        <end position="342"/>
    </location>
</feature>
<accession>A0A386PWX8</accession>
<evidence type="ECO:0000256" key="1">
    <source>
        <dbReference type="SAM" id="Phobius"/>
    </source>
</evidence>